<name>A0ACC1HFZ3_9FUNG</name>
<sequence length="379" mass="41307">MIARMVPSRYMQTRSTSIAARSTSNTKRKAEAANYIPGLESIDHSGSSKRPRVAVTAATAVNATSSSRAQTRPTATTPATKPVSAAYSTRRSAAANNKILAKQDPGPGSPNSQAGPRHKRPAPDPESDPPRRYSKRLRSKVQLQGDASECNDGIEDSADEQAHLTSAEHASLKGGADPSAKFEGASQAFTDDPIVAYNHYLQWALVDARATKQFELAAKSIQSGLHNENQRIISLRRELAEKQTKLEVLRETLALQTWLADNKPLLRDMSKAISDVGSMYDHFAVLIADTARALPISNVHIESMEALVEELEAFSDAIRSLIFSGDDGEKVNGVFELAGLLCEYYRDIKHEADLLKECGILKDACEQESALLISRSLYD</sequence>
<accession>A0ACC1HFZ3</accession>
<evidence type="ECO:0000313" key="1">
    <source>
        <dbReference type="EMBL" id="KAJ1675382.1"/>
    </source>
</evidence>
<evidence type="ECO:0000313" key="2">
    <source>
        <dbReference type="Proteomes" id="UP001145114"/>
    </source>
</evidence>
<gene>
    <name evidence="1" type="ORF">EV182_001379</name>
</gene>
<keyword evidence="2" id="KW-1185">Reference proteome</keyword>
<comment type="caution">
    <text evidence="1">The sequence shown here is derived from an EMBL/GenBank/DDBJ whole genome shotgun (WGS) entry which is preliminary data.</text>
</comment>
<reference evidence="1" key="1">
    <citation type="submission" date="2022-06" db="EMBL/GenBank/DDBJ databases">
        <title>Phylogenomic reconstructions and comparative analyses of Kickxellomycotina fungi.</title>
        <authorList>
            <person name="Reynolds N.K."/>
            <person name="Stajich J.E."/>
            <person name="Barry K."/>
            <person name="Grigoriev I.V."/>
            <person name="Crous P."/>
            <person name="Smith M.E."/>
        </authorList>
    </citation>
    <scope>NUCLEOTIDE SEQUENCE</scope>
    <source>
        <strain evidence="1">RSA 2271</strain>
    </source>
</reference>
<dbReference type="Proteomes" id="UP001145114">
    <property type="component" value="Unassembled WGS sequence"/>
</dbReference>
<dbReference type="EMBL" id="JAMZIH010005334">
    <property type="protein sequence ID" value="KAJ1675382.1"/>
    <property type="molecule type" value="Genomic_DNA"/>
</dbReference>
<protein>
    <submittedName>
        <fullName evidence="1">Uncharacterized protein</fullName>
    </submittedName>
</protein>
<proteinExistence type="predicted"/>
<organism evidence="1 2">
    <name type="scientific">Spiromyces aspiralis</name>
    <dbReference type="NCBI Taxonomy" id="68401"/>
    <lineage>
        <taxon>Eukaryota</taxon>
        <taxon>Fungi</taxon>
        <taxon>Fungi incertae sedis</taxon>
        <taxon>Zoopagomycota</taxon>
        <taxon>Kickxellomycotina</taxon>
        <taxon>Kickxellomycetes</taxon>
        <taxon>Kickxellales</taxon>
        <taxon>Kickxellaceae</taxon>
        <taxon>Spiromyces</taxon>
    </lineage>
</organism>